<accession>A0ABQ1YXV2</accession>
<keyword evidence="3" id="KW-1185">Reference proteome</keyword>
<dbReference type="Gene3D" id="3.40.50.300">
    <property type="entry name" value="P-loop containing nucleotide triphosphate hydrolases"/>
    <property type="match status" value="1"/>
</dbReference>
<dbReference type="PANTHER" id="PTHR43581:SF2">
    <property type="entry name" value="EXCINUCLEASE ATPASE SUBUNIT"/>
    <property type="match status" value="1"/>
</dbReference>
<dbReference type="Pfam" id="PF13175">
    <property type="entry name" value="AAA_15"/>
    <property type="match status" value="1"/>
</dbReference>
<feature type="domain" description="Endonuclease GajA/Old nuclease/RecF-like AAA" evidence="1">
    <location>
        <begin position="63"/>
        <end position="149"/>
    </location>
</feature>
<dbReference type="Proteomes" id="UP000600214">
    <property type="component" value="Unassembled WGS sequence"/>
</dbReference>
<evidence type="ECO:0000313" key="2">
    <source>
        <dbReference type="EMBL" id="GGH42682.1"/>
    </source>
</evidence>
<protein>
    <recommendedName>
        <fullName evidence="1">Endonuclease GajA/Old nuclease/RecF-like AAA domain-containing protein</fullName>
    </recommendedName>
</protein>
<dbReference type="PANTHER" id="PTHR43581">
    <property type="entry name" value="ATP/GTP PHOSPHATASE"/>
    <property type="match status" value="1"/>
</dbReference>
<dbReference type="SUPFAM" id="SSF52540">
    <property type="entry name" value="P-loop containing nucleoside triphosphate hydrolases"/>
    <property type="match status" value="1"/>
</dbReference>
<dbReference type="EMBL" id="BMIA01000003">
    <property type="protein sequence ID" value="GGH42682.1"/>
    <property type="molecule type" value="Genomic_DNA"/>
</dbReference>
<evidence type="ECO:0000313" key="3">
    <source>
        <dbReference type="Proteomes" id="UP000600214"/>
    </source>
</evidence>
<proteinExistence type="predicted"/>
<reference evidence="3" key="1">
    <citation type="journal article" date="2019" name="Int. J. Syst. Evol. Microbiol.">
        <title>The Global Catalogue of Microorganisms (GCM) 10K type strain sequencing project: providing services to taxonomists for standard genome sequencing and annotation.</title>
        <authorList>
            <consortium name="The Broad Institute Genomics Platform"/>
            <consortium name="The Broad Institute Genome Sequencing Center for Infectious Disease"/>
            <person name="Wu L."/>
            <person name="Ma J."/>
        </authorList>
    </citation>
    <scope>NUCLEOTIDE SEQUENCE [LARGE SCALE GENOMIC DNA]</scope>
    <source>
        <strain evidence="3">CGMCC 1.15288</strain>
    </source>
</reference>
<dbReference type="InterPro" id="IPR027417">
    <property type="entry name" value="P-loop_NTPase"/>
</dbReference>
<comment type="caution">
    <text evidence="2">The sequence shown here is derived from an EMBL/GenBank/DDBJ whole genome shotgun (WGS) entry which is preliminary data.</text>
</comment>
<name>A0ABQ1YXV2_9BACT</name>
<organism evidence="2 3">
    <name type="scientific">Dyadobacter endophyticus</name>
    <dbReference type="NCBI Taxonomy" id="1749036"/>
    <lineage>
        <taxon>Bacteria</taxon>
        <taxon>Pseudomonadati</taxon>
        <taxon>Bacteroidota</taxon>
        <taxon>Cytophagia</taxon>
        <taxon>Cytophagales</taxon>
        <taxon>Spirosomataceae</taxon>
        <taxon>Dyadobacter</taxon>
    </lineage>
</organism>
<gene>
    <name evidence="2" type="ORF">GCM10007423_39490</name>
</gene>
<dbReference type="InterPro" id="IPR041685">
    <property type="entry name" value="AAA_GajA/Old/RecF-like"/>
</dbReference>
<dbReference type="InterPro" id="IPR051396">
    <property type="entry name" value="Bact_Antivir_Def_Nuclease"/>
</dbReference>
<evidence type="ECO:0000259" key="1">
    <source>
        <dbReference type="Pfam" id="PF13175"/>
    </source>
</evidence>
<sequence>MDQGYTGVFETNLTFLYLQYQIRIKLGFDPGEAPWQIFNRAMEEVGFGYRLKIPILTDSLINTEIELVNLENDLAISLESLSSGERTLMTLILAIYNSKNDQPFPDAILFDEPDAYLHPSMVHQMLKVFKKSFIEDKNVKVIITTHSPSTIALTPEPSLFKMSRKTGTLSKVTKSDAIKSLTTGLISLNVYYEHCKQVFVEDKFDEMFFKILLSKLLNHLNSEILIHFLASGSKDIVEVQATSNEGADKLVISTGNGKQRVGELVRLLNDAGNRMICGVVDGDNSGIAIKGSKIVKCGLGRRHSLENYIFDPIAFIIFLVQANRPLAQQLISLPDLNIVAFFEITDADLQEMSNRIISILETKNMETCDVVIENEKESVQCKLINGKVILLPKWFLTARGHDLENLYVNAIPYLRSAEFIAKGNQNRRKELMIDHQFVLAEFMSVDLLETFWAIEKLPIS</sequence>
<dbReference type="CDD" id="cd00267">
    <property type="entry name" value="ABC_ATPase"/>
    <property type="match status" value="1"/>
</dbReference>